<evidence type="ECO:0000313" key="6">
    <source>
        <dbReference type="Proteomes" id="UP000250235"/>
    </source>
</evidence>
<feature type="repeat" description="PPR" evidence="3">
    <location>
        <begin position="337"/>
        <end position="367"/>
    </location>
</feature>
<keyword evidence="6" id="KW-1185">Reference proteome</keyword>
<dbReference type="AlphaFoldDB" id="A0A2Z7DGT5"/>
<feature type="repeat" description="PPR" evidence="3">
    <location>
        <begin position="232"/>
        <end position="266"/>
    </location>
</feature>
<evidence type="ECO:0000256" key="1">
    <source>
        <dbReference type="ARBA" id="ARBA00007626"/>
    </source>
</evidence>
<sequence length="483" mass="55090">MLIAPNRIVKVHRPFTTSLSKPPSPQPPPPELTTIANLILSSEDQKSLAQTLHSLNQWTPNLVHSILKRLWNHGPKALQFFNALDCHPLYSHSSTAFDYAIDIAARMRDYRTIWALMHRMRTQKLGPTRKTFAIILERYVSSGKADKAVKIFLSMHEYGCQQNLSSFNSFLDVLCKSKRAEMAYKLLKIFRGRFRADVISYNVIANGFCLRKQTPKALEVLREMIERGLEPTLTTYNTLLMGFFRAGQLKEGWKFFLQMKKRKIDVDVVSYTTIVHGFGVVGEVEKAKKVFGEMVGAGVLPSVATYNAMIQVLCKKDSVANAIVIFDEMLRKGYIPNAVTYNLVIRGLCHAGKMELAIDYMNRMKDDCEPTIQTFNVIIRYYCNDGEIEKALELFKDMNGESVLPNLDTYNILISSMSVRKKSDDMLLAGKLLIEMVDRGYSPRKFTLNRVLNGLLVTGNQELAKYILRMQGKFGRLPRQFRL</sequence>
<organism evidence="5 6">
    <name type="scientific">Dorcoceras hygrometricum</name>
    <dbReference type="NCBI Taxonomy" id="472368"/>
    <lineage>
        <taxon>Eukaryota</taxon>
        <taxon>Viridiplantae</taxon>
        <taxon>Streptophyta</taxon>
        <taxon>Embryophyta</taxon>
        <taxon>Tracheophyta</taxon>
        <taxon>Spermatophyta</taxon>
        <taxon>Magnoliopsida</taxon>
        <taxon>eudicotyledons</taxon>
        <taxon>Gunneridae</taxon>
        <taxon>Pentapetalae</taxon>
        <taxon>asterids</taxon>
        <taxon>lamiids</taxon>
        <taxon>Lamiales</taxon>
        <taxon>Gesneriaceae</taxon>
        <taxon>Didymocarpoideae</taxon>
        <taxon>Trichosporeae</taxon>
        <taxon>Loxocarpinae</taxon>
        <taxon>Dorcoceras</taxon>
    </lineage>
</organism>
<evidence type="ECO:0000259" key="4">
    <source>
        <dbReference type="Pfam" id="PF17177"/>
    </source>
</evidence>
<accession>A0A2Z7DGT5</accession>
<feature type="repeat" description="PPR" evidence="3">
    <location>
        <begin position="267"/>
        <end position="301"/>
    </location>
</feature>
<dbReference type="Pfam" id="PF13041">
    <property type="entry name" value="PPR_2"/>
    <property type="match status" value="3"/>
</dbReference>
<evidence type="ECO:0000256" key="3">
    <source>
        <dbReference type="PROSITE-ProRule" id="PRU00708"/>
    </source>
</evidence>
<dbReference type="Gene3D" id="1.25.40.10">
    <property type="entry name" value="Tetratricopeptide repeat domain"/>
    <property type="match status" value="4"/>
</dbReference>
<feature type="repeat" description="PPR" evidence="3">
    <location>
        <begin position="128"/>
        <end position="162"/>
    </location>
</feature>
<feature type="domain" description="PROP1-like PPR" evidence="4">
    <location>
        <begin position="95"/>
        <end position="194"/>
    </location>
</feature>
<dbReference type="InterPro" id="IPR002885">
    <property type="entry name" value="PPR_rpt"/>
</dbReference>
<reference evidence="5 6" key="1">
    <citation type="journal article" date="2015" name="Proc. Natl. Acad. Sci. U.S.A.">
        <title>The resurrection genome of Boea hygrometrica: A blueprint for survival of dehydration.</title>
        <authorList>
            <person name="Xiao L."/>
            <person name="Yang G."/>
            <person name="Zhang L."/>
            <person name="Yang X."/>
            <person name="Zhao S."/>
            <person name="Ji Z."/>
            <person name="Zhou Q."/>
            <person name="Hu M."/>
            <person name="Wang Y."/>
            <person name="Chen M."/>
            <person name="Xu Y."/>
            <person name="Jin H."/>
            <person name="Xiao X."/>
            <person name="Hu G."/>
            <person name="Bao F."/>
            <person name="Hu Y."/>
            <person name="Wan P."/>
            <person name="Li L."/>
            <person name="Deng X."/>
            <person name="Kuang T."/>
            <person name="Xiang C."/>
            <person name="Zhu J.K."/>
            <person name="Oliver M.J."/>
            <person name="He Y."/>
        </authorList>
    </citation>
    <scope>NUCLEOTIDE SEQUENCE [LARGE SCALE GENOMIC DNA]</scope>
    <source>
        <strain evidence="6">cv. XS01</strain>
    </source>
</reference>
<feature type="repeat" description="PPR" evidence="3">
    <location>
        <begin position="406"/>
        <end position="443"/>
    </location>
</feature>
<name>A0A2Z7DGT5_9LAMI</name>
<dbReference type="OrthoDB" id="185373at2759"/>
<dbReference type="NCBIfam" id="TIGR00756">
    <property type="entry name" value="PPR"/>
    <property type="match status" value="7"/>
</dbReference>
<protein>
    <submittedName>
        <fullName evidence="5">Pentatricopeptide repeat-containing protein mitochondrial-like</fullName>
    </submittedName>
</protein>
<keyword evidence="2" id="KW-0677">Repeat</keyword>
<dbReference type="PANTHER" id="PTHR47941">
    <property type="entry name" value="PENTATRICOPEPTIDE REPEAT-CONTAINING PROTEIN 3, MITOCHONDRIAL"/>
    <property type="match status" value="1"/>
</dbReference>
<feature type="repeat" description="PPR" evidence="3">
    <location>
        <begin position="197"/>
        <end position="231"/>
    </location>
</feature>
<dbReference type="InterPro" id="IPR011990">
    <property type="entry name" value="TPR-like_helical_dom_sf"/>
</dbReference>
<feature type="repeat" description="PPR" evidence="3">
    <location>
        <begin position="302"/>
        <end position="336"/>
    </location>
</feature>
<evidence type="ECO:0000256" key="2">
    <source>
        <dbReference type="ARBA" id="ARBA00022737"/>
    </source>
</evidence>
<proteinExistence type="inferred from homology"/>
<evidence type="ECO:0000313" key="5">
    <source>
        <dbReference type="EMBL" id="KZV56548.1"/>
    </source>
</evidence>
<comment type="similarity">
    <text evidence="1">Belongs to the PPR family. P subfamily.</text>
</comment>
<dbReference type="Pfam" id="PF17177">
    <property type="entry name" value="PPR_long"/>
    <property type="match status" value="1"/>
</dbReference>
<dbReference type="PROSITE" id="PS51375">
    <property type="entry name" value="PPR"/>
    <property type="match status" value="8"/>
</dbReference>
<dbReference type="InterPro" id="IPR033443">
    <property type="entry name" value="PROP1-like_PPR_dom"/>
</dbReference>
<gene>
    <name evidence="5" type="ORF">F511_16147</name>
</gene>
<dbReference type="SUPFAM" id="SSF81901">
    <property type="entry name" value="HCP-like"/>
    <property type="match status" value="1"/>
</dbReference>
<dbReference type="EMBL" id="KQ988189">
    <property type="protein sequence ID" value="KZV56548.1"/>
    <property type="molecule type" value="Genomic_DNA"/>
</dbReference>
<dbReference type="Pfam" id="PF01535">
    <property type="entry name" value="PPR"/>
    <property type="match status" value="1"/>
</dbReference>
<feature type="repeat" description="PPR" evidence="3">
    <location>
        <begin position="371"/>
        <end position="405"/>
    </location>
</feature>
<dbReference type="Proteomes" id="UP000250235">
    <property type="component" value="Unassembled WGS sequence"/>
</dbReference>